<keyword evidence="3" id="KW-0472">Membrane</keyword>
<organism evidence="4 5">
    <name type="scientific">Vibrio marisflavi CECT 7928</name>
    <dbReference type="NCBI Taxonomy" id="634439"/>
    <lineage>
        <taxon>Bacteria</taxon>
        <taxon>Pseudomonadati</taxon>
        <taxon>Pseudomonadota</taxon>
        <taxon>Gammaproteobacteria</taxon>
        <taxon>Vibrionales</taxon>
        <taxon>Vibrionaceae</taxon>
        <taxon>Vibrio</taxon>
    </lineage>
</organism>
<evidence type="ECO:0000256" key="2">
    <source>
        <dbReference type="SAM" id="MobiDB-lite"/>
    </source>
</evidence>
<feature type="transmembrane region" description="Helical" evidence="3">
    <location>
        <begin position="43"/>
        <end position="64"/>
    </location>
</feature>
<reference evidence="4" key="1">
    <citation type="submission" date="2021-11" db="EMBL/GenBank/DDBJ databases">
        <authorList>
            <person name="Rodrigo-Torres L."/>
            <person name="Arahal R. D."/>
            <person name="Lucena T."/>
        </authorList>
    </citation>
    <scope>NUCLEOTIDE SEQUENCE</scope>
    <source>
        <strain evidence="4">CECT 7928</strain>
    </source>
</reference>
<name>A0ABN8E1F2_9VIBR</name>
<dbReference type="Gene3D" id="3.40.190.10">
    <property type="entry name" value="Periplasmic binding protein-like II"/>
    <property type="match status" value="2"/>
</dbReference>
<gene>
    <name evidence="4" type="ORF">VMF7928_00170</name>
</gene>
<keyword evidence="3" id="KW-1133">Transmembrane helix</keyword>
<keyword evidence="5" id="KW-1185">Reference proteome</keyword>
<dbReference type="SUPFAM" id="SSF53850">
    <property type="entry name" value="Periplasmic binding protein-like II"/>
    <property type="match status" value="1"/>
</dbReference>
<evidence type="ECO:0000313" key="5">
    <source>
        <dbReference type="Proteomes" id="UP000838748"/>
    </source>
</evidence>
<dbReference type="Proteomes" id="UP000838748">
    <property type="component" value="Unassembled WGS sequence"/>
</dbReference>
<proteinExistence type="inferred from homology"/>
<feature type="region of interest" description="Disordered" evidence="2">
    <location>
        <begin position="296"/>
        <end position="318"/>
    </location>
</feature>
<evidence type="ECO:0000256" key="1">
    <source>
        <dbReference type="ARBA" id="ARBA00010333"/>
    </source>
</evidence>
<sequence length="318" mass="36109">MSDSRANTVKPEKVQTTYCGIHKVMPIQKSGFRTISSWTKGGIASLSIHFFCTVIVVMFFSTLLNKAYPSNENSLSVAVSPWIPWRIQSDDGSWGGIAIDTLRVITVCTKTDLELLDIKNAKRMRKEWGRRINAESAISPFWRKAEESSSSYTSPLFSTSDIILAKKGVFKNIQSSKDLHGEKVGVTVGYYYPEGFTEAFNAGKIQTSPSNSKNLLPKLLRGRLKAIIINENELQYLLSNNQYDFKYDIDNFEVIYRFETVLLHVRLHRDYQHLIPKFNAVIEQLNSSGIKERIQSKYSSSGKEKEPISLDECPFKPN</sequence>
<keyword evidence="3" id="KW-0812">Transmembrane</keyword>
<protein>
    <recommendedName>
        <fullName evidence="6">Solute-binding protein family 3/N-terminal domain-containing protein</fullName>
    </recommendedName>
</protein>
<dbReference type="EMBL" id="CAKLDM010000001">
    <property type="protein sequence ID" value="CAH0536074.1"/>
    <property type="molecule type" value="Genomic_DNA"/>
</dbReference>
<evidence type="ECO:0000313" key="4">
    <source>
        <dbReference type="EMBL" id="CAH0536074.1"/>
    </source>
</evidence>
<accession>A0ABN8E1F2</accession>
<evidence type="ECO:0008006" key="6">
    <source>
        <dbReference type="Google" id="ProtNLM"/>
    </source>
</evidence>
<dbReference type="RefSeq" id="WP_237359581.1">
    <property type="nucleotide sequence ID" value="NZ_CAKLDM010000001.1"/>
</dbReference>
<evidence type="ECO:0000256" key="3">
    <source>
        <dbReference type="SAM" id="Phobius"/>
    </source>
</evidence>
<comment type="similarity">
    <text evidence="1">Belongs to the bacterial solute-binding protein 3 family.</text>
</comment>
<comment type="caution">
    <text evidence="4">The sequence shown here is derived from an EMBL/GenBank/DDBJ whole genome shotgun (WGS) entry which is preliminary data.</text>
</comment>
<dbReference type="PANTHER" id="PTHR35936:SF35">
    <property type="entry name" value="L-CYSTINE-BINDING PROTEIN TCYJ"/>
    <property type="match status" value="1"/>
</dbReference>
<dbReference type="PANTHER" id="PTHR35936">
    <property type="entry name" value="MEMBRANE-BOUND LYTIC MUREIN TRANSGLYCOSYLASE F"/>
    <property type="match status" value="1"/>
</dbReference>